<dbReference type="EMBL" id="VJMJ01000153">
    <property type="protein sequence ID" value="KAF0730549.1"/>
    <property type="molecule type" value="Genomic_DNA"/>
</dbReference>
<sequence length="107" mass="12023">MSYKRRTSDSGVQQKIQQLQVDKFFVTKWNLGIKMHPGCTRQAKERSLRSLNERRVFLCAPFGNRSTSTMIGPWLSPPFQVAEALEAARSSPEPCSSSSADHCASKF</sequence>
<reference evidence="1 2" key="1">
    <citation type="submission" date="2019-07" db="EMBL/GenBank/DDBJ databases">
        <title>Genomics analysis of Aphanomyces spp. identifies a new class of oomycete effector associated with host adaptation.</title>
        <authorList>
            <person name="Gaulin E."/>
        </authorList>
    </citation>
    <scope>NUCLEOTIDE SEQUENCE [LARGE SCALE GENOMIC DNA]</scope>
    <source>
        <strain evidence="1 2">ATCC 201684</strain>
    </source>
</reference>
<evidence type="ECO:0000313" key="2">
    <source>
        <dbReference type="Proteomes" id="UP000481153"/>
    </source>
</evidence>
<comment type="caution">
    <text evidence="1">The sequence shown here is derived from an EMBL/GenBank/DDBJ whole genome shotgun (WGS) entry which is preliminary data.</text>
</comment>
<accession>A0A6G0WST5</accession>
<dbReference type="AlphaFoldDB" id="A0A6G0WST5"/>
<protein>
    <submittedName>
        <fullName evidence="1">Uncharacterized protein</fullName>
    </submittedName>
</protein>
<dbReference type="Proteomes" id="UP000481153">
    <property type="component" value="Unassembled WGS sequence"/>
</dbReference>
<keyword evidence="2" id="KW-1185">Reference proteome</keyword>
<gene>
    <name evidence="1" type="ORF">Ae201684_011971</name>
</gene>
<organism evidence="1 2">
    <name type="scientific">Aphanomyces euteiches</name>
    <dbReference type="NCBI Taxonomy" id="100861"/>
    <lineage>
        <taxon>Eukaryota</taxon>
        <taxon>Sar</taxon>
        <taxon>Stramenopiles</taxon>
        <taxon>Oomycota</taxon>
        <taxon>Saprolegniomycetes</taxon>
        <taxon>Saprolegniales</taxon>
        <taxon>Verrucalvaceae</taxon>
        <taxon>Aphanomyces</taxon>
    </lineage>
</organism>
<proteinExistence type="predicted"/>
<name>A0A6G0WST5_9STRA</name>
<evidence type="ECO:0000313" key="1">
    <source>
        <dbReference type="EMBL" id="KAF0730549.1"/>
    </source>
</evidence>